<dbReference type="InterPro" id="IPR045116">
    <property type="entry name" value="Clp1/Grc3"/>
</dbReference>
<evidence type="ECO:0000313" key="10">
    <source>
        <dbReference type="EMBL" id="KAJ8661314.1"/>
    </source>
</evidence>
<accession>A0AAD7V8C1</accession>
<feature type="region of interest" description="Disordered" evidence="8">
    <location>
        <begin position="52"/>
        <end position="282"/>
    </location>
</feature>
<dbReference type="PANTHER" id="PTHR12755:SF3">
    <property type="entry name" value="POLYNUCLEOTIDE 5'-HYDROXYL-KINASE NOL9"/>
    <property type="match status" value="1"/>
</dbReference>
<feature type="region of interest" description="Disordered" evidence="8">
    <location>
        <begin position="1"/>
        <end position="31"/>
    </location>
</feature>
<dbReference type="RefSeq" id="XP_058346227.1">
    <property type="nucleotide sequence ID" value="XM_058483138.1"/>
</dbReference>
<dbReference type="GeneID" id="83210477"/>
<protein>
    <recommendedName>
        <fullName evidence="3">Polynucleotide 5'-hydroxyl-kinase GRC3</fullName>
    </recommendedName>
    <alternativeName>
        <fullName evidence="2">Polynucleotide 5'-hydroxyl-kinase grc3</fullName>
    </alternativeName>
</protein>
<reference evidence="10 11" key="1">
    <citation type="submission" date="2023-03" db="EMBL/GenBank/DDBJ databases">
        <title>Genome sequence of Lichtheimia ornata CBS 291.66.</title>
        <authorList>
            <person name="Mohabir J.T."/>
            <person name="Shea T.P."/>
            <person name="Kurbessoian T."/>
            <person name="Berby B."/>
            <person name="Fontaine J."/>
            <person name="Livny J."/>
            <person name="Gnirke A."/>
            <person name="Stajich J.E."/>
            <person name="Cuomo C.A."/>
        </authorList>
    </citation>
    <scope>NUCLEOTIDE SEQUENCE [LARGE SCALE GENOMIC DNA]</scope>
    <source>
        <strain evidence="10">CBS 291.66</strain>
    </source>
</reference>
<keyword evidence="5" id="KW-0547">Nucleotide-binding</keyword>
<gene>
    <name evidence="10" type="ORF">O0I10_003064</name>
</gene>
<feature type="compositionally biased region" description="Basic residues" evidence="8">
    <location>
        <begin position="265"/>
        <end position="281"/>
    </location>
</feature>
<evidence type="ECO:0000313" key="11">
    <source>
        <dbReference type="Proteomes" id="UP001234581"/>
    </source>
</evidence>
<dbReference type="PANTHER" id="PTHR12755">
    <property type="entry name" value="CLEAVAGE/POLYADENYLATION FACTOR IA SUBUNIT CLP1P"/>
    <property type="match status" value="1"/>
</dbReference>
<keyword evidence="11" id="KW-1185">Reference proteome</keyword>
<comment type="caution">
    <text evidence="10">The sequence shown here is derived from an EMBL/GenBank/DDBJ whole genome shotgun (WGS) entry which is preliminary data.</text>
</comment>
<dbReference type="InterPro" id="IPR027417">
    <property type="entry name" value="P-loop_NTPase"/>
</dbReference>
<comment type="similarity">
    <text evidence="1">Belongs to the Clp1 family. NOL9/GRC3 subfamily.</text>
</comment>
<dbReference type="EMBL" id="JARTCD010000009">
    <property type="protein sequence ID" value="KAJ8661314.1"/>
    <property type="molecule type" value="Genomic_DNA"/>
</dbReference>
<evidence type="ECO:0000256" key="7">
    <source>
        <dbReference type="ARBA" id="ARBA00022840"/>
    </source>
</evidence>
<evidence type="ECO:0000256" key="3">
    <source>
        <dbReference type="ARBA" id="ARBA00019824"/>
    </source>
</evidence>
<evidence type="ECO:0000256" key="8">
    <source>
        <dbReference type="SAM" id="MobiDB-lite"/>
    </source>
</evidence>
<dbReference type="AlphaFoldDB" id="A0AAD7V8C1"/>
<organism evidence="10 11">
    <name type="scientific">Lichtheimia ornata</name>
    <dbReference type="NCBI Taxonomy" id="688661"/>
    <lineage>
        <taxon>Eukaryota</taxon>
        <taxon>Fungi</taxon>
        <taxon>Fungi incertae sedis</taxon>
        <taxon>Mucoromycota</taxon>
        <taxon>Mucoromycotina</taxon>
        <taxon>Mucoromycetes</taxon>
        <taxon>Mucorales</taxon>
        <taxon>Lichtheimiaceae</taxon>
        <taxon>Lichtheimia</taxon>
    </lineage>
</organism>
<feature type="domain" description="Clp1 P-loop" evidence="9">
    <location>
        <begin position="487"/>
        <end position="628"/>
    </location>
</feature>
<dbReference type="GO" id="GO:0000448">
    <property type="term" value="P:cleavage in ITS2 between 5.8S rRNA and LSU-rRNA of tricistronic rRNA transcript (SSU-rRNA, 5.8S rRNA, LSU-rRNA)"/>
    <property type="evidence" value="ECO:0007669"/>
    <property type="project" value="TreeGrafter"/>
</dbReference>
<evidence type="ECO:0000256" key="1">
    <source>
        <dbReference type="ARBA" id="ARBA00011003"/>
    </source>
</evidence>
<dbReference type="Pfam" id="PF16575">
    <property type="entry name" value="CLP1_P"/>
    <property type="match status" value="1"/>
</dbReference>
<feature type="compositionally biased region" description="Basic and acidic residues" evidence="8">
    <location>
        <begin position="211"/>
        <end position="220"/>
    </location>
</feature>
<dbReference type="GO" id="GO:0005524">
    <property type="term" value="F:ATP binding"/>
    <property type="evidence" value="ECO:0007669"/>
    <property type="project" value="UniProtKB-KW"/>
</dbReference>
<keyword evidence="4" id="KW-0808">Transferase</keyword>
<dbReference type="InterPro" id="IPR032319">
    <property type="entry name" value="CLP1_P"/>
</dbReference>
<proteinExistence type="inferred from homology"/>
<feature type="region of interest" description="Disordered" evidence="8">
    <location>
        <begin position="753"/>
        <end position="794"/>
    </location>
</feature>
<evidence type="ECO:0000256" key="6">
    <source>
        <dbReference type="ARBA" id="ARBA00022777"/>
    </source>
</evidence>
<name>A0AAD7V8C1_9FUNG</name>
<feature type="compositionally biased region" description="Polar residues" evidence="8">
    <location>
        <begin position="53"/>
        <end position="63"/>
    </location>
</feature>
<sequence>MAPKRRSSASSSEQRQLKSQKRSSGSTGEDVAEHVEIVKKVEAVVIPKLELSNIATSTSQPKSAVSARRSYKQQQQLLQQSEEDQEETTDEEQVEVLVEVEDIDDIEEESDNEGVDNEDDDKDEENDNEEVDDEEDDKEDNDDEDDDDEEEDDEDDNEEDDNEDDQKQTSQQKLAVDSSNSRQHDDEQDDDTYHSALPMSALAARRLARQRQAEQQRLDGTDDQEQDDSNLESTPQLDMDVSEGSPATDNEPTAVVSMRQEKPARSKKRVKNQPKQKRQKKIGPIDERAISIFNPCSANVSTFNNNGEQYLAIGLQENESIVFVGKALIAVYRGAISIMGATLTADKECLVFHPVFAFKSHALPRIEPTTQTSNVSTRTTDIHEDRQPFVNAFGRLEHFAAVIVIKSLEWCGFDDVDGVFSHAKDMTGIEGYKGHHLMSGIAGFYPILEPTPGIKVLDIPSTWRENANVAIQDEKERGSPLVSIVCGTKDSGKSTFNRYLVNRLLNSHKRVAYLETDVGQTEFTPSGIIALHVLESPILGPPCTHQHIASKRSHYFGAATARDDPNYYMRIARQLTSTWQQDYNEQPEIELIDQVPLVVNTHGWVKGLGYDLLIGIIDMVGPTNVFATQGPTPSFPPTFATDILPPPDGNIQPKLHYIENTVRGSRVVSKYHAADLRALAFISYMYQDLTHFGQPNKPWWNFKTSLVERLPWSLDWRTGLDTGIWILSQDIKLNHLLYALNVSIVALISSDPPSDDDNDAQVQDMDQDSSHSNVEEETKSNITPPKYLPASEYPPPDPEYTHCRGLAIVRAIDSSEHSLLMLTPEVRSTLNEVSGLVKGSMDIPSSCMLDRNQGRGTGIAGVPWRQVPYMTEDAIAGAGGSAMRIRRINKRAG</sequence>
<feature type="compositionally biased region" description="Acidic residues" evidence="8">
    <location>
        <begin position="81"/>
        <end position="164"/>
    </location>
</feature>
<dbReference type="Gene3D" id="3.40.50.300">
    <property type="entry name" value="P-loop containing nucleotide triphosphate hydrolases"/>
    <property type="match status" value="1"/>
</dbReference>
<keyword evidence="6" id="KW-0418">Kinase</keyword>
<feature type="compositionally biased region" description="Acidic residues" evidence="8">
    <location>
        <begin position="221"/>
        <end position="230"/>
    </location>
</feature>
<feature type="compositionally biased region" description="Polar residues" evidence="8">
    <location>
        <begin position="168"/>
        <end position="181"/>
    </location>
</feature>
<evidence type="ECO:0000256" key="5">
    <source>
        <dbReference type="ARBA" id="ARBA00022741"/>
    </source>
</evidence>
<keyword evidence="7" id="KW-0067">ATP-binding</keyword>
<dbReference type="Proteomes" id="UP001234581">
    <property type="component" value="Unassembled WGS sequence"/>
</dbReference>
<evidence type="ECO:0000259" key="9">
    <source>
        <dbReference type="Pfam" id="PF16575"/>
    </source>
</evidence>
<evidence type="ECO:0000256" key="4">
    <source>
        <dbReference type="ARBA" id="ARBA00022679"/>
    </source>
</evidence>
<dbReference type="GO" id="GO:0051731">
    <property type="term" value="F:polynucleotide 5'-hydroxyl-kinase activity"/>
    <property type="evidence" value="ECO:0007669"/>
    <property type="project" value="InterPro"/>
</dbReference>
<dbReference type="GO" id="GO:0005634">
    <property type="term" value="C:nucleus"/>
    <property type="evidence" value="ECO:0007669"/>
    <property type="project" value="TreeGrafter"/>
</dbReference>
<evidence type="ECO:0000256" key="2">
    <source>
        <dbReference type="ARBA" id="ARBA00018706"/>
    </source>
</evidence>